<keyword evidence="3" id="KW-1185">Reference proteome</keyword>
<evidence type="ECO:0000313" key="2">
    <source>
        <dbReference type="EMBL" id="KAG0139835.1"/>
    </source>
</evidence>
<dbReference type="AlphaFoldDB" id="A0A9P6N9K9"/>
<evidence type="ECO:0000313" key="3">
    <source>
        <dbReference type="Proteomes" id="UP000886653"/>
    </source>
</evidence>
<gene>
    <name evidence="2" type="ORF">CROQUDRAFT_111421</name>
</gene>
<reference evidence="2" key="1">
    <citation type="submission" date="2013-11" db="EMBL/GenBank/DDBJ databases">
        <title>Genome sequence of the fusiform rust pathogen reveals effectors for host alternation and coevolution with pine.</title>
        <authorList>
            <consortium name="DOE Joint Genome Institute"/>
            <person name="Smith K."/>
            <person name="Pendleton A."/>
            <person name="Kubisiak T."/>
            <person name="Anderson C."/>
            <person name="Salamov A."/>
            <person name="Aerts A."/>
            <person name="Riley R."/>
            <person name="Clum A."/>
            <person name="Lindquist E."/>
            <person name="Ence D."/>
            <person name="Campbell M."/>
            <person name="Kronenberg Z."/>
            <person name="Feau N."/>
            <person name="Dhillon B."/>
            <person name="Hamelin R."/>
            <person name="Burleigh J."/>
            <person name="Smith J."/>
            <person name="Yandell M."/>
            <person name="Nelson C."/>
            <person name="Grigoriev I."/>
            <person name="Davis J."/>
        </authorList>
    </citation>
    <scope>NUCLEOTIDE SEQUENCE</scope>
    <source>
        <strain evidence="2">G11</strain>
    </source>
</reference>
<keyword evidence="1" id="KW-0732">Signal</keyword>
<dbReference type="Proteomes" id="UP000886653">
    <property type="component" value="Unassembled WGS sequence"/>
</dbReference>
<feature type="chain" id="PRO_5040326869" evidence="1">
    <location>
        <begin position="22"/>
        <end position="212"/>
    </location>
</feature>
<name>A0A9P6N9K9_9BASI</name>
<protein>
    <submittedName>
        <fullName evidence="2">Uncharacterized protein</fullName>
    </submittedName>
</protein>
<proteinExistence type="predicted"/>
<comment type="caution">
    <text evidence="2">The sequence shown here is derived from an EMBL/GenBank/DDBJ whole genome shotgun (WGS) entry which is preliminary data.</text>
</comment>
<accession>A0A9P6N9K9</accession>
<sequence>MFSTNIYLSLVLAFFVAQSLSFVVSIKPVSLPPSIVQELAPHRSPNHTFYLNTAYGLKGVASIYDDDGKAVWQVSPGVNSREILLQMAGNPNFVKTIQLPACHKNHHSTYFFNRKTQQWLVENSQQKPSDLDYVFEQKVKNRPIGMIKSKSSKYMVASLDEKDKMSAVGSRPQGNYWAVFIAGATGDELYIEDDDALTLLFFLLNEGPMCPS</sequence>
<evidence type="ECO:0000256" key="1">
    <source>
        <dbReference type="SAM" id="SignalP"/>
    </source>
</evidence>
<dbReference type="EMBL" id="MU167515">
    <property type="protein sequence ID" value="KAG0139835.1"/>
    <property type="molecule type" value="Genomic_DNA"/>
</dbReference>
<organism evidence="2 3">
    <name type="scientific">Cronartium quercuum f. sp. fusiforme G11</name>
    <dbReference type="NCBI Taxonomy" id="708437"/>
    <lineage>
        <taxon>Eukaryota</taxon>
        <taxon>Fungi</taxon>
        <taxon>Dikarya</taxon>
        <taxon>Basidiomycota</taxon>
        <taxon>Pucciniomycotina</taxon>
        <taxon>Pucciniomycetes</taxon>
        <taxon>Pucciniales</taxon>
        <taxon>Coleosporiaceae</taxon>
        <taxon>Cronartium</taxon>
    </lineage>
</organism>
<feature type="signal peptide" evidence="1">
    <location>
        <begin position="1"/>
        <end position="21"/>
    </location>
</feature>